<dbReference type="Proteomes" id="UP000604117">
    <property type="component" value="Unassembled WGS sequence"/>
</dbReference>
<proteinExistence type="predicted"/>
<dbReference type="EMBL" id="BONE01000007">
    <property type="protein sequence ID" value="GIF71704.1"/>
    <property type="molecule type" value="Genomic_DNA"/>
</dbReference>
<evidence type="ECO:0000256" key="1">
    <source>
        <dbReference type="SAM" id="Phobius"/>
    </source>
</evidence>
<gene>
    <name evidence="2" type="ORF">Asi02nite_12220</name>
</gene>
<sequence length="58" mass="5831">MGQPRKEEENARSPLPLRWAVILSIGVAVGIAVALLSIPVAGVPAGIAAAAALDKMIG</sequence>
<evidence type="ECO:0000313" key="3">
    <source>
        <dbReference type="Proteomes" id="UP000604117"/>
    </source>
</evidence>
<feature type="transmembrane region" description="Helical" evidence="1">
    <location>
        <begin position="20"/>
        <end position="53"/>
    </location>
</feature>
<comment type="caution">
    <text evidence="2">The sequence shown here is derived from an EMBL/GenBank/DDBJ whole genome shotgun (WGS) entry which is preliminary data.</text>
</comment>
<keyword evidence="1" id="KW-1133">Transmembrane helix</keyword>
<keyword evidence="1" id="KW-0472">Membrane</keyword>
<accession>A0ABQ4CK85</accession>
<evidence type="ECO:0000313" key="2">
    <source>
        <dbReference type="EMBL" id="GIF71704.1"/>
    </source>
</evidence>
<protein>
    <submittedName>
        <fullName evidence="2">Uncharacterized protein</fullName>
    </submittedName>
</protein>
<keyword evidence="3" id="KW-1185">Reference proteome</keyword>
<reference evidence="2 3" key="1">
    <citation type="submission" date="2021-01" db="EMBL/GenBank/DDBJ databases">
        <title>Whole genome shotgun sequence of Asanoa siamensis NBRC 107932.</title>
        <authorList>
            <person name="Komaki H."/>
            <person name="Tamura T."/>
        </authorList>
    </citation>
    <scope>NUCLEOTIDE SEQUENCE [LARGE SCALE GENOMIC DNA]</scope>
    <source>
        <strain evidence="2 3">NBRC 107932</strain>
    </source>
</reference>
<name>A0ABQ4CK85_9ACTN</name>
<organism evidence="2 3">
    <name type="scientific">Asanoa siamensis</name>
    <dbReference type="NCBI Taxonomy" id="926357"/>
    <lineage>
        <taxon>Bacteria</taxon>
        <taxon>Bacillati</taxon>
        <taxon>Actinomycetota</taxon>
        <taxon>Actinomycetes</taxon>
        <taxon>Micromonosporales</taxon>
        <taxon>Micromonosporaceae</taxon>
        <taxon>Asanoa</taxon>
    </lineage>
</organism>
<keyword evidence="1" id="KW-0812">Transmembrane</keyword>
<dbReference type="RefSeq" id="WP_203711184.1">
    <property type="nucleotide sequence ID" value="NZ_BONE01000007.1"/>
</dbReference>